<dbReference type="EMBL" id="JAAFGS010000010">
    <property type="protein sequence ID" value="NGZ77786.1"/>
    <property type="molecule type" value="Genomic_DNA"/>
</dbReference>
<evidence type="ECO:0000313" key="1">
    <source>
        <dbReference type="EMBL" id="NGZ77786.1"/>
    </source>
</evidence>
<keyword evidence="2" id="KW-1185">Reference proteome</keyword>
<gene>
    <name evidence="1" type="ORF">GYN08_21050</name>
</gene>
<dbReference type="RefSeq" id="WP_166278835.1">
    <property type="nucleotide sequence ID" value="NZ_JAAFGS010000010.1"/>
</dbReference>
<proteinExistence type="predicted"/>
<protein>
    <submittedName>
        <fullName evidence="1">Uncharacterized protein</fullName>
    </submittedName>
</protein>
<name>A0ABX0FDS3_9BACL</name>
<accession>A0ABX0FDS3</accession>
<comment type="caution">
    <text evidence="1">The sequence shown here is derived from an EMBL/GenBank/DDBJ whole genome shotgun (WGS) entry which is preliminary data.</text>
</comment>
<organism evidence="1 2">
    <name type="scientific">Saccharibacillus alkalitolerans</name>
    <dbReference type="NCBI Taxonomy" id="2705290"/>
    <lineage>
        <taxon>Bacteria</taxon>
        <taxon>Bacillati</taxon>
        <taxon>Bacillota</taxon>
        <taxon>Bacilli</taxon>
        <taxon>Bacillales</taxon>
        <taxon>Paenibacillaceae</taxon>
        <taxon>Saccharibacillus</taxon>
    </lineage>
</organism>
<evidence type="ECO:0000313" key="2">
    <source>
        <dbReference type="Proteomes" id="UP000800303"/>
    </source>
</evidence>
<dbReference type="Proteomes" id="UP000800303">
    <property type="component" value="Unassembled WGS sequence"/>
</dbReference>
<reference evidence="1 2" key="1">
    <citation type="submission" date="2020-01" db="EMBL/GenBank/DDBJ databases">
        <title>Polyphasic characterisation and genomic insights into a novel alkali tolerant bacterium VR-M41.</title>
        <authorList>
            <person name="Vemuluri V.R."/>
        </authorList>
    </citation>
    <scope>NUCLEOTIDE SEQUENCE [LARGE SCALE GENOMIC DNA]</scope>
    <source>
        <strain evidence="1 2">VR-M41</strain>
    </source>
</reference>
<sequence>MNHPAQMFLYNARAAQTPLNRIGELPSSVRTREVGTSFPTIAEAFSPMYAVEMTWYWGPA</sequence>